<feature type="compositionally biased region" description="Low complexity" evidence="1">
    <location>
        <begin position="374"/>
        <end position="392"/>
    </location>
</feature>
<dbReference type="AlphaFoldDB" id="A0A8S0XHG4"/>
<organism evidence="2 3">
    <name type="scientific">Cyclocybe aegerita</name>
    <name type="common">Black poplar mushroom</name>
    <name type="synonym">Agrocybe aegerita</name>
    <dbReference type="NCBI Taxonomy" id="1973307"/>
    <lineage>
        <taxon>Eukaryota</taxon>
        <taxon>Fungi</taxon>
        <taxon>Dikarya</taxon>
        <taxon>Basidiomycota</taxon>
        <taxon>Agaricomycotina</taxon>
        <taxon>Agaricomycetes</taxon>
        <taxon>Agaricomycetidae</taxon>
        <taxon>Agaricales</taxon>
        <taxon>Agaricineae</taxon>
        <taxon>Bolbitiaceae</taxon>
        <taxon>Cyclocybe</taxon>
    </lineage>
</organism>
<feature type="compositionally biased region" description="Polar residues" evidence="1">
    <location>
        <begin position="135"/>
        <end position="144"/>
    </location>
</feature>
<feature type="region of interest" description="Disordered" evidence="1">
    <location>
        <begin position="288"/>
        <end position="413"/>
    </location>
</feature>
<proteinExistence type="predicted"/>
<keyword evidence="3" id="KW-1185">Reference proteome</keyword>
<feature type="region of interest" description="Disordered" evidence="1">
    <location>
        <begin position="135"/>
        <end position="187"/>
    </location>
</feature>
<dbReference type="OrthoDB" id="10628525at2759"/>
<dbReference type="Proteomes" id="UP000467700">
    <property type="component" value="Unassembled WGS sequence"/>
</dbReference>
<reference evidence="2 3" key="1">
    <citation type="submission" date="2020-01" db="EMBL/GenBank/DDBJ databases">
        <authorList>
            <person name="Gupta K D."/>
        </authorList>
    </citation>
    <scope>NUCLEOTIDE SEQUENCE [LARGE SCALE GENOMIC DNA]</scope>
</reference>
<feature type="compositionally biased region" description="Low complexity" evidence="1">
    <location>
        <begin position="291"/>
        <end position="303"/>
    </location>
</feature>
<feature type="compositionally biased region" description="Polar residues" evidence="1">
    <location>
        <begin position="154"/>
        <end position="165"/>
    </location>
</feature>
<evidence type="ECO:0000256" key="1">
    <source>
        <dbReference type="SAM" id="MobiDB-lite"/>
    </source>
</evidence>
<evidence type="ECO:0000313" key="2">
    <source>
        <dbReference type="EMBL" id="CAA7262609.1"/>
    </source>
</evidence>
<accession>A0A8S0XHG4</accession>
<comment type="caution">
    <text evidence="2">The sequence shown here is derived from an EMBL/GenBank/DDBJ whole genome shotgun (WGS) entry which is preliminary data.</text>
</comment>
<feature type="compositionally biased region" description="Low complexity" evidence="1">
    <location>
        <begin position="318"/>
        <end position="332"/>
    </location>
</feature>
<protein>
    <submittedName>
        <fullName evidence="2">Uncharacterized protein</fullName>
    </submittedName>
</protein>
<gene>
    <name evidence="2" type="ORF">AAE3_LOCUS4789</name>
</gene>
<feature type="region of interest" description="Disordered" evidence="1">
    <location>
        <begin position="1"/>
        <end position="36"/>
    </location>
</feature>
<evidence type="ECO:0000313" key="3">
    <source>
        <dbReference type="Proteomes" id="UP000467700"/>
    </source>
</evidence>
<name>A0A8S0XHG4_CYCAE</name>
<feature type="compositionally biased region" description="Polar residues" evidence="1">
    <location>
        <begin position="304"/>
        <end position="313"/>
    </location>
</feature>
<dbReference type="EMBL" id="CACVBS010000036">
    <property type="protein sequence ID" value="CAA7262609.1"/>
    <property type="molecule type" value="Genomic_DNA"/>
</dbReference>
<sequence length="449" mass="49203">MISGLKDRHESQLKQEEEETKAMVLSRPRRTHGSVKKEEAVLVKLENLKKEDKHQTDLDDEISEMELVDKDDVAEVVSPETRPRECTHSSREPNNYRTSYLLDIDAMHLAPEITIPRSRLVVRVEIPYRPNRFQSFGEGSSTRRTSLKRGLETTKAQENITSQPRTRAATKKQKVVQNHPPNGGGMETKLLGDKYKCNHCRANGLDCEVIIEGYSLLQSHWLNASSFSRCRNSRCRSCKVSTGARRCLFPFMEKKLAQRAAARLSTALPLTLTGTRSGLQFRRDRLLSINPGSSTSGSAPGTAVSQNHGSTNAPGAHPALSSSSLSVSAPAVRSGVDTPSTSRRRRRGLPPSNPHPKPNFSAHRPTPPPTPVNQPVSASKSAPSASSQIISQDPGHGNADTSEINGFTPLNLDPSLPADETVALLRGLLAQSQETTRVVASLLERLDAR</sequence>
<feature type="compositionally biased region" description="Basic and acidic residues" evidence="1">
    <location>
        <begin position="1"/>
        <end position="15"/>
    </location>
</feature>